<dbReference type="RefSeq" id="WP_022939031.1">
    <property type="nucleotide sequence ID" value="NZ_CABKRQ010000007.1"/>
</dbReference>
<keyword evidence="4" id="KW-1185">Reference proteome</keyword>
<sequence length="207" mass="23463">MKIVCILLLFLTGCVNVNVNHYHFTVNSEGVKEEVTPSDDEVNQENNEEKKENNEVVPPIIIQQVVRPVLPIEPEEEAPVNKEVSFLDIVARFKDAAAIYELNYFTPISIYEIYGVNELLVEEFVGGNRIIEQGIYEAAVFKARAGMSDQVYQKVIQRQAFLLAQYPSALNVNQASIIRINDWIIYSVLEENQTLIDAVSELINQST</sequence>
<proteinExistence type="predicted"/>
<comment type="caution">
    <text evidence="3">The sequence shown here is derived from an EMBL/GenBank/DDBJ whole genome shotgun (WGS) entry which is preliminary data.</text>
</comment>
<dbReference type="STRING" id="1034346.GCA_000313565_02747"/>
<evidence type="ECO:0008006" key="5">
    <source>
        <dbReference type="Google" id="ProtNLM"/>
    </source>
</evidence>
<name>A0A318KIA2_9FIRM</name>
<dbReference type="AlphaFoldDB" id="A0A318KIA2"/>
<evidence type="ECO:0000313" key="3">
    <source>
        <dbReference type="EMBL" id="PXX77834.1"/>
    </source>
</evidence>
<organism evidence="3 4">
    <name type="scientific">Dielma fastidiosa</name>
    <dbReference type="NCBI Taxonomy" id="1034346"/>
    <lineage>
        <taxon>Bacteria</taxon>
        <taxon>Bacillati</taxon>
        <taxon>Bacillota</taxon>
        <taxon>Erysipelotrichia</taxon>
        <taxon>Erysipelotrichales</taxon>
        <taxon>Erysipelotrichaceae</taxon>
        <taxon>Dielma</taxon>
    </lineage>
</organism>
<gene>
    <name evidence="3" type="ORF">DES51_10986</name>
</gene>
<feature type="chain" id="PRO_5039684366" description="DUF4358 domain-containing protein" evidence="2">
    <location>
        <begin position="18"/>
        <end position="207"/>
    </location>
</feature>
<accession>A0A318KIA2</accession>
<dbReference type="Proteomes" id="UP000247612">
    <property type="component" value="Unassembled WGS sequence"/>
</dbReference>
<feature type="region of interest" description="Disordered" evidence="1">
    <location>
        <begin position="33"/>
        <end position="53"/>
    </location>
</feature>
<dbReference type="EMBL" id="QJKH01000009">
    <property type="protein sequence ID" value="PXX77834.1"/>
    <property type="molecule type" value="Genomic_DNA"/>
</dbReference>
<reference evidence="3 4" key="1">
    <citation type="submission" date="2018-05" db="EMBL/GenBank/DDBJ databases">
        <title>Genomic Encyclopedia of Type Strains, Phase IV (KMG-IV): sequencing the most valuable type-strain genomes for metagenomic binning, comparative biology and taxonomic classification.</title>
        <authorList>
            <person name="Goeker M."/>
        </authorList>
    </citation>
    <scope>NUCLEOTIDE SEQUENCE [LARGE SCALE GENOMIC DNA]</scope>
    <source>
        <strain evidence="3 4">JC118</strain>
    </source>
</reference>
<protein>
    <recommendedName>
        <fullName evidence="5">DUF4358 domain-containing protein</fullName>
    </recommendedName>
</protein>
<evidence type="ECO:0000313" key="4">
    <source>
        <dbReference type="Proteomes" id="UP000247612"/>
    </source>
</evidence>
<keyword evidence="2" id="KW-0732">Signal</keyword>
<evidence type="ECO:0000256" key="1">
    <source>
        <dbReference type="SAM" id="MobiDB-lite"/>
    </source>
</evidence>
<evidence type="ECO:0000256" key="2">
    <source>
        <dbReference type="SAM" id="SignalP"/>
    </source>
</evidence>
<dbReference type="OrthoDB" id="9899892at2"/>
<feature type="signal peptide" evidence="2">
    <location>
        <begin position="1"/>
        <end position="17"/>
    </location>
</feature>